<accession>A0A644SLX3</accession>
<sequence length="109" mass="13057">MQIFADNFTLIIMRKKKYKKQLLKSLKSLGKSEHLLLESMTNLMLLGELKKNNIEFKDGDTFTFKDNIFDYSEDKNIRKMAKLRHKMMKTMNKLVEKNNFKDKEIKFLS</sequence>
<dbReference type="AlphaFoldDB" id="A0A644SLX3"/>
<name>A0A644SLX3_9ZZZZ</name>
<gene>
    <name evidence="1" type="ORF">SDC9_00257</name>
</gene>
<evidence type="ECO:0000313" key="1">
    <source>
        <dbReference type="EMBL" id="MPL54791.1"/>
    </source>
</evidence>
<protein>
    <submittedName>
        <fullName evidence="1">Uncharacterized protein</fullName>
    </submittedName>
</protein>
<comment type="caution">
    <text evidence="1">The sequence shown here is derived from an EMBL/GenBank/DDBJ whole genome shotgun (WGS) entry which is preliminary data.</text>
</comment>
<reference evidence="1" key="1">
    <citation type="submission" date="2019-08" db="EMBL/GenBank/DDBJ databases">
        <authorList>
            <person name="Kucharzyk K."/>
            <person name="Murdoch R.W."/>
            <person name="Higgins S."/>
            <person name="Loffler F."/>
        </authorList>
    </citation>
    <scope>NUCLEOTIDE SEQUENCE</scope>
</reference>
<proteinExistence type="predicted"/>
<dbReference type="EMBL" id="VSSQ01000001">
    <property type="protein sequence ID" value="MPL54791.1"/>
    <property type="molecule type" value="Genomic_DNA"/>
</dbReference>
<organism evidence="1">
    <name type="scientific">bioreactor metagenome</name>
    <dbReference type="NCBI Taxonomy" id="1076179"/>
    <lineage>
        <taxon>unclassified sequences</taxon>
        <taxon>metagenomes</taxon>
        <taxon>ecological metagenomes</taxon>
    </lineage>
</organism>